<dbReference type="EMBL" id="JBBPBK010000003">
    <property type="protein sequence ID" value="KAK9288842.1"/>
    <property type="molecule type" value="Genomic_DNA"/>
</dbReference>
<feature type="region of interest" description="Disordered" evidence="1">
    <location>
        <begin position="60"/>
        <end position="82"/>
    </location>
</feature>
<gene>
    <name evidence="2" type="ORF">L1049_017308</name>
</gene>
<sequence>MDATVVSLMQSVVSEAHPLSSMIYDCRSGYVIGLREGQGVLATARVSPSHLHGLNRELQLQRQPPAPAPAVQSSSSDGPALIEQEPGFMDAEFAKIGVVRDKIFLKPGPVFLPEDMEPGDAPNTPVILPPWLMEEDTMWQCNTNIETF</sequence>
<keyword evidence="3" id="KW-1185">Reference proteome</keyword>
<protein>
    <submittedName>
        <fullName evidence="2">Uncharacterized protein</fullName>
    </submittedName>
</protein>
<reference evidence="2 3" key="1">
    <citation type="journal article" date="2024" name="Plant J.">
        <title>Genome sequences and population genomics reveal climatic adaptation and genomic divergence between two closely related sweetgum species.</title>
        <authorList>
            <person name="Xu W.Q."/>
            <person name="Ren C.Q."/>
            <person name="Zhang X.Y."/>
            <person name="Comes H.P."/>
            <person name="Liu X.H."/>
            <person name="Li Y.G."/>
            <person name="Kettle C.J."/>
            <person name="Jalonen R."/>
            <person name="Gaisberger H."/>
            <person name="Ma Y.Z."/>
            <person name="Qiu Y.X."/>
        </authorList>
    </citation>
    <scope>NUCLEOTIDE SEQUENCE [LARGE SCALE GENOMIC DNA]</scope>
    <source>
        <strain evidence="2">Hangzhou</strain>
    </source>
</reference>
<dbReference type="AlphaFoldDB" id="A0AAP0S798"/>
<evidence type="ECO:0000313" key="2">
    <source>
        <dbReference type="EMBL" id="KAK9288842.1"/>
    </source>
</evidence>
<evidence type="ECO:0000256" key="1">
    <source>
        <dbReference type="SAM" id="MobiDB-lite"/>
    </source>
</evidence>
<dbReference type="Proteomes" id="UP001415857">
    <property type="component" value="Unassembled WGS sequence"/>
</dbReference>
<organism evidence="2 3">
    <name type="scientific">Liquidambar formosana</name>
    <name type="common">Formosan gum</name>
    <dbReference type="NCBI Taxonomy" id="63359"/>
    <lineage>
        <taxon>Eukaryota</taxon>
        <taxon>Viridiplantae</taxon>
        <taxon>Streptophyta</taxon>
        <taxon>Embryophyta</taxon>
        <taxon>Tracheophyta</taxon>
        <taxon>Spermatophyta</taxon>
        <taxon>Magnoliopsida</taxon>
        <taxon>eudicotyledons</taxon>
        <taxon>Gunneridae</taxon>
        <taxon>Pentapetalae</taxon>
        <taxon>Saxifragales</taxon>
        <taxon>Altingiaceae</taxon>
        <taxon>Liquidambar</taxon>
    </lineage>
</organism>
<comment type="caution">
    <text evidence="2">The sequence shown here is derived from an EMBL/GenBank/DDBJ whole genome shotgun (WGS) entry which is preliminary data.</text>
</comment>
<accession>A0AAP0S798</accession>
<proteinExistence type="predicted"/>
<evidence type="ECO:0000313" key="3">
    <source>
        <dbReference type="Proteomes" id="UP001415857"/>
    </source>
</evidence>
<name>A0AAP0S798_LIQFO</name>